<sequence length="302" mass="33063">MTWLQSRLRPLRDIPETAEQLRKANSKDKKEYSFGHSAAATATHAARTVHSDAAFLLPYLKPTDKILDVGCGPGTITYGFAEHVPDGSVTGTDYAPVVVEKAQAFALSKIHEDDGKSRGKLEFIVGNVLEKLPFEDETFDLVFSSHVLTHLGSQCSQALKEMRRVLKTGGILSSRDGCTMLYQPLQQELGVQFWGNLCKAAGIDGFIGPKMAALYRGVGFDVDGGKVKVGGGSNVQFGRDATRAHAESMAGRLNKGDTFRANWEKAGISEEEIDFCQKAMLQWGETEDAWYGILQSEIVAWK</sequence>
<dbReference type="Gene3D" id="3.40.50.150">
    <property type="entry name" value="Vaccinia Virus protein VP39"/>
    <property type="match status" value="1"/>
</dbReference>
<dbReference type="Proteomes" id="UP000447873">
    <property type="component" value="Unassembled WGS sequence"/>
</dbReference>
<dbReference type="CDD" id="cd02440">
    <property type="entry name" value="AdoMet_MTases"/>
    <property type="match status" value="1"/>
</dbReference>
<dbReference type="InterPro" id="IPR029063">
    <property type="entry name" value="SAM-dependent_MTases_sf"/>
</dbReference>
<proteinExistence type="predicted"/>
<comment type="caution">
    <text evidence="2">The sequence shown here is derived from an EMBL/GenBank/DDBJ whole genome shotgun (WGS) entry which is preliminary data.</text>
</comment>
<feature type="domain" description="Methyltransferase" evidence="1">
    <location>
        <begin position="62"/>
        <end position="180"/>
    </location>
</feature>
<name>A0A8H3VAU7_VENIN</name>
<evidence type="ECO:0000259" key="1">
    <source>
        <dbReference type="Pfam" id="PF13847"/>
    </source>
</evidence>
<dbReference type="AlphaFoldDB" id="A0A8H3VAU7"/>
<reference evidence="2 3" key="1">
    <citation type="submission" date="2018-12" db="EMBL/GenBank/DDBJ databases">
        <title>Venturia inaequalis Genome Resource.</title>
        <authorList>
            <person name="Lichtner F.J."/>
        </authorList>
    </citation>
    <scope>NUCLEOTIDE SEQUENCE [LARGE SCALE GENOMIC DNA]</scope>
    <source>
        <strain evidence="2 3">120213</strain>
    </source>
</reference>
<organism evidence="2 3">
    <name type="scientific">Venturia inaequalis</name>
    <name type="common">Apple scab fungus</name>
    <dbReference type="NCBI Taxonomy" id="5025"/>
    <lineage>
        <taxon>Eukaryota</taxon>
        <taxon>Fungi</taxon>
        <taxon>Dikarya</taxon>
        <taxon>Ascomycota</taxon>
        <taxon>Pezizomycotina</taxon>
        <taxon>Dothideomycetes</taxon>
        <taxon>Pleosporomycetidae</taxon>
        <taxon>Venturiales</taxon>
        <taxon>Venturiaceae</taxon>
        <taxon>Venturia</taxon>
    </lineage>
</organism>
<evidence type="ECO:0000313" key="2">
    <source>
        <dbReference type="EMBL" id="KAE9983599.1"/>
    </source>
</evidence>
<dbReference type="EMBL" id="WNWS01000060">
    <property type="protein sequence ID" value="KAE9983599.1"/>
    <property type="molecule type" value="Genomic_DNA"/>
</dbReference>
<dbReference type="PANTHER" id="PTHR43591:SF24">
    <property type="entry name" value="2-METHOXY-6-POLYPRENYL-1,4-BENZOQUINOL METHYLASE, MITOCHONDRIAL"/>
    <property type="match status" value="1"/>
</dbReference>
<dbReference type="GO" id="GO:0008757">
    <property type="term" value="F:S-adenosylmethionine-dependent methyltransferase activity"/>
    <property type="evidence" value="ECO:0007669"/>
    <property type="project" value="InterPro"/>
</dbReference>
<dbReference type="SUPFAM" id="SSF53335">
    <property type="entry name" value="S-adenosyl-L-methionine-dependent methyltransferases"/>
    <property type="match status" value="1"/>
</dbReference>
<protein>
    <recommendedName>
        <fullName evidence="1">Methyltransferase domain-containing protein</fullName>
    </recommendedName>
</protein>
<accession>A0A8H3VAU7</accession>
<gene>
    <name evidence="2" type="ORF">EG328_009767</name>
</gene>
<dbReference type="InterPro" id="IPR025714">
    <property type="entry name" value="Methyltranfer_dom"/>
</dbReference>
<evidence type="ECO:0000313" key="3">
    <source>
        <dbReference type="Proteomes" id="UP000447873"/>
    </source>
</evidence>
<dbReference type="Pfam" id="PF13847">
    <property type="entry name" value="Methyltransf_31"/>
    <property type="match status" value="1"/>
</dbReference>
<dbReference type="PANTHER" id="PTHR43591">
    <property type="entry name" value="METHYLTRANSFERASE"/>
    <property type="match status" value="1"/>
</dbReference>